<gene>
    <name evidence="2" type="ORF">H8K33_12420</name>
</gene>
<keyword evidence="3" id="KW-1185">Reference proteome</keyword>
<evidence type="ECO:0000313" key="3">
    <source>
        <dbReference type="Proteomes" id="UP000643610"/>
    </source>
</evidence>
<comment type="caution">
    <text evidence="2">The sequence shown here is derived from an EMBL/GenBank/DDBJ whole genome shotgun (WGS) entry which is preliminary data.</text>
</comment>
<sequence>MYKKRRNGGLQRVSFQALTTNKLSPGSNIETQRAKAALLSSSPLLSGILKGTPISPQADRVSSHKKH</sequence>
<protein>
    <submittedName>
        <fullName evidence="2">Uncharacterized protein</fullName>
    </submittedName>
</protein>
<evidence type="ECO:0000256" key="1">
    <source>
        <dbReference type="SAM" id="MobiDB-lite"/>
    </source>
</evidence>
<accession>A0ABR6XS45</accession>
<evidence type="ECO:0000313" key="2">
    <source>
        <dbReference type="EMBL" id="MBC3832320.1"/>
    </source>
</evidence>
<dbReference type="RefSeq" id="WP_186891374.1">
    <property type="nucleotide sequence ID" value="NZ_JACOFU010000005.1"/>
</dbReference>
<organism evidence="2 3">
    <name type="scientific">Undibacterium amnicola</name>
    <dbReference type="NCBI Taxonomy" id="1834038"/>
    <lineage>
        <taxon>Bacteria</taxon>
        <taxon>Pseudomonadati</taxon>
        <taxon>Pseudomonadota</taxon>
        <taxon>Betaproteobacteria</taxon>
        <taxon>Burkholderiales</taxon>
        <taxon>Oxalobacteraceae</taxon>
        <taxon>Undibacterium</taxon>
    </lineage>
</organism>
<proteinExistence type="predicted"/>
<reference evidence="2 3" key="1">
    <citation type="submission" date="2020-08" db="EMBL/GenBank/DDBJ databases">
        <title>Novel species isolated from subtropical streams in China.</title>
        <authorList>
            <person name="Lu H."/>
        </authorList>
    </citation>
    <scope>NUCLEOTIDE SEQUENCE [LARGE SCALE GENOMIC DNA]</scope>
    <source>
        <strain evidence="2 3">KCTC 52442</strain>
    </source>
</reference>
<dbReference type="EMBL" id="JACOFU010000005">
    <property type="protein sequence ID" value="MBC3832320.1"/>
    <property type="molecule type" value="Genomic_DNA"/>
</dbReference>
<feature type="region of interest" description="Disordered" evidence="1">
    <location>
        <begin position="46"/>
        <end position="67"/>
    </location>
</feature>
<dbReference type="Proteomes" id="UP000643610">
    <property type="component" value="Unassembled WGS sequence"/>
</dbReference>
<name>A0ABR6XS45_9BURK</name>